<dbReference type="InterPro" id="IPR032466">
    <property type="entry name" value="Metal_Hydrolase"/>
</dbReference>
<name>A0A1F6CWH2_HANXR</name>
<evidence type="ECO:0000313" key="3">
    <source>
        <dbReference type="EMBL" id="OGG53508.1"/>
    </source>
</evidence>
<dbReference type="InterPro" id="IPR032465">
    <property type="entry name" value="ACMSD"/>
</dbReference>
<dbReference type="SUPFAM" id="SSF51556">
    <property type="entry name" value="Metallo-dependent hydrolases"/>
    <property type="match status" value="2"/>
</dbReference>
<evidence type="ECO:0000256" key="1">
    <source>
        <dbReference type="ARBA" id="ARBA00023239"/>
    </source>
</evidence>
<proteinExistence type="predicted"/>
<dbReference type="GO" id="GO:0016831">
    <property type="term" value="F:carboxy-lyase activity"/>
    <property type="evidence" value="ECO:0007669"/>
    <property type="project" value="InterPro"/>
</dbReference>
<reference evidence="3 4" key="1">
    <citation type="journal article" date="2016" name="Nat. Commun.">
        <title>Thousands of microbial genomes shed light on interconnected biogeochemical processes in an aquifer system.</title>
        <authorList>
            <person name="Anantharaman K."/>
            <person name="Brown C.T."/>
            <person name="Hug L.A."/>
            <person name="Sharon I."/>
            <person name="Castelle C.J."/>
            <person name="Probst A.J."/>
            <person name="Thomas B.C."/>
            <person name="Singh A."/>
            <person name="Wilkins M.J."/>
            <person name="Karaoz U."/>
            <person name="Brodie E.L."/>
            <person name="Williams K.H."/>
            <person name="Hubbard S.S."/>
            <person name="Banfield J.F."/>
        </authorList>
    </citation>
    <scope>NUCLEOTIDE SEQUENCE [LARGE SCALE GENOMIC DNA]</scope>
    <source>
        <strain evidence="4">RIFCSPLOWO2_12_FULL_64_10</strain>
    </source>
</reference>
<dbReference type="Proteomes" id="UP000178606">
    <property type="component" value="Unassembled WGS sequence"/>
</dbReference>
<feature type="domain" description="Amidohydrolase-related" evidence="2">
    <location>
        <begin position="336"/>
        <end position="527"/>
    </location>
</feature>
<keyword evidence="1" id="KW-0456">Lyase</keyword>
<evidence type="ECO:0000259" key="2">
    <source>
        <dbReference type="Pfam" id="PF04909"/>
    </source>
</evidence>
<dbReference type="GO" id="GO:0016787">
    <property type="term" value="F:hydrolase activity"/>
    <property type="evidence" value="ECO:0007669"/>
    <property type="project" value="InterPro"/>
</dbReference>
<evidence type="ECO:0000313" key="4">
    <source>
        <dbReference type="Proteomes" id="UP000178606"/>
    </source>
</evidence>
<dbReference type="Pfam" id="PF04909">
    <property type="entry name" value="Amidohydro_2"/>
    <property type="match status" value="1"/>
</dbReference>
<dbReference type="EMBL" id="MFKF01000120">
    <property type="protein sequence ID" value="OGG53508.1"/>
    <property type="molecule type" value="Genomic_DNA"/>
</dbReference>
<gene>
    <name evidence="3" type="ORF">A3F84_16295</name>
</gene>
<sequence>MDLMYFDCNATIGQRPQKHRRVRWSTEHILEDMDLSEIAGALVIHGVARSFDPVYGNARLKPELAKAPDRLFGVWCLAPLGDPGFYETGDELLQAMEASDIRAARLVPGGFSLHPDVIGETLEALQEDRVLTLLEMSWGAPDYFSSFHTLLSRYPRLPVLLTDAVWPHQRHVHRLMALHDNLHLEFSSYQINRGIEQYVQDFGDERLLFGTGTTEKSPGAARAYVDYAQIGDESKQKIAGGNLKRLLKGQGPAQPAKHTREDRIVAAAREGRPQTVFVMDAHAHVLHEGGDTAGVNYIMLRGDAEGMLEVNRWCGIDRVAMMSWNGPVCTDAQDGNDIIRRAGQRFGDRIIPVATIDPTHMSPEEMDKEIQLRYLRQGFIGMKPYVRMNLSYEDPAFMPWWEFGNAHRLYALMHVAGHTGGVPGVGRLAAKFPEVSWLIAHSGGSYPFAEEVAACIQAHPNVYAEITLTPVTNRVLEFLVEATDEDHVLFGTDAPMRDPRQQLGWVLWADLPEGTRAKILGGNFQRILERVRLGK</sequence>
<dbReference type="InterPro" id="IPR006680">
    <property type="entry name" value="Amidohydro-rel"/>
</dbReference>
<organism evidence="3 4">
    <name type="scientific">Handelsmanbacteria sp. (strain RIFCSPLOWO2_12_FULL_64_10)</name>
    <dbReference type="NCBI Taxonomy" id="1817868"/>
    <lineage>
        <taxon>Bacteria</taxon>
        <taxon>Candidatus Handelsmaniibacteriota</taxon>
    </lineage>
</organism>
<dbReference type="PANTHER" id="PTHR21240">
    <property type="entry name" value="2-AMINO-3-CARBOXYLMUCONATE-6-SEMIALDEHYDE DECARBOXYLASE"/>
    <property type="match status" value="1"/>
</dbReference>
<accession>A0A1F6CWH2</accession>
<protein>
    <recommendedName>
        <fullName evidence="2">Amidohydrolase-related domain-containing protein</fullName>
    </recommendedName>
</protein>
<dbReference type="AlphaFoldDB" id="A0A1F6CWH2"/>
<dbReference type="Gene3D" id="3.20.20.140">
    <property type="entry name" value="Metal-dependent hydrolases"/>
    <property type="match status" value="2"/>
</dbReference>
<comment type="caution">
    <text evidence="3">The sequence shown here is derived from an EMBL/GenBank/DDBJ whole genome shotgun (WGS) entry which is preliminary data.</text>
</comment>